<name>A0A2S6GIS9_9GAMM</name>
<sequence length="89" mass="10326">MSKWQVKLKGSAAKSLKSLDTGIKQRIERFIGQLIETDNPRSHGKALQGKRYAGLWRYRIGDYRLICQIKDGELIILLLEIGHRKDIYK</sequence>
<keyword evidence="2" id="KW-1277">Toxin-antitoxin system</keyword>
<dbReference type="InterPro" id="IPR007712">
    <property type="entry name" value="RelE/ParE_toxin"/>
</dbReference>
<dbReference type="NCBIfam" id="TIGR02385">
    <property type="entry name" value="RelE_StbE"/>
    <property type="match status" value="1"/>
</dbReference>
<comment type="caution">
    <text evidence="3">The sequence shown here is derived from an EMBL/GenBank/DDBJ whole genome shotgun (WGS) entry which is preliminary data.</text>
</comment>
<dbReference type="OrthoDB" id="5570653at2"/>
<dbReference type="InterPro" id="IPR035093">
    <property type="entry name" value="RelE/ParE_toxin_dom_sf"/>
</dbReference>
<dbReference type="PANTHER" id="PTHR35601">
    <property type="entry name" value="TOXIN RELE"/>
    <property type="match status" value="1"/>
</dbReference>
<protein>
    <submittedName>
        <fullName evidence="3">mRNA interferase RelE/StbE</fullName>
    </submittedName>
</protein>
<organism evidence="3 4">
    <name type="scientific">Methylobacter tundripaludum</name>
    <dbReference type="NCBI Taxonomy" id="173365"/>
    <lineage>
        <taxon>Bacteria</taxon>
        <taxon>Pseudomonadati</taxon>
        <taxon>Pseudomonadota</taxon>
        <taxon>Gammaproteobacteria</taxon>
        <taxon>Methylococcales</taxon>
        <taxon>Methylococcaceae</taxon>
        <taxon>Methylobacter</taxon>
    </lineage>
</organism>
<dbReference type="EMBL" id="PTIY01000022">
    <property type="protein sequence ID" value="PPK65125.1"/>
    <property type="molecule type" value="Genomic_DNA"/>
</dbReference>
<proteinExistence type="inferred from homology"/>
<dbReference type="Proteomes" id="UP000238071">
    <property type="component" value="Unassembled WGS sequence"/>
</dbReference>
<keyword evidence="4" id="KW-1185">Reference proteome</keyword>
<dbReference type="SUPFAM" id="SSF143011">
    <property type="entry name" value="RelE-like"/>
    <property type="match status" value="1"/>
</dbReference>
<dbReference type="Pfam" id="PF05016">
    <property type="entry name" value="ParE_toxin"/>
    <property type="match status" value="1"/>
</dbReference>
<gene>
    <name evidence="3" type="ORF">B0F88_1225</name>
</gene>
<comment type="similarity">
    <text evidence="1">Belongs to the RelE toxin family.</text>
</comment>
<evidence type="ECO:0000313" key="4">
    <source>
        <dbReference type="Proteomes" id="UP000238071"/>
    </source>
</evidence>
<evidence type="ECO:0000313" key="3">
    <source>
        <dbReference type="EMBL" id="PPK65125.1"/>
    </source>
</evidence>
<dbReference type="AlphaFoldDB" id="A0A2S6GIS9"/>
<dbReference type="PANTHER" id="PTHR35601:SF1">
    <property type="entry name" value="TOXIN RELE"/>
    <property type="match status" value="1"/>
</dbReference>
<dbReference type="RefSeq" id="WP_104425247.1">
    <property type="nucleotide sequence ID" value="NZ_PTIY01000022.1"/>
</dbReference>
<accession>A0A2S6GIS9</accession>
<dbReference type="Gene3D" id="3.30.2310.20">
    <property type="entry name" value="RelE-like"/>
    <property type="match status" value="1"/>
</dbReference>
<evidence type="ECO:0000256" key="1">
    <source>
        <dbReference type="ARBA" id="ARBA00006226"/>
    </source>
</evidence>
<reference evidence="3 4" key="1">
    <citation type="submission" date="2018-02" db="EMBL/GenBank/DDBJ databases">
        <title>Subsurface microbial communities from deep shales in Ohio and West Virginia, USA.</title>
        <authorList>
            <person name="Wrighton K."/>
        </authorList>
    </citation>
    <scope>NUCLEOTIDE SEQUENCE [LARGE SCALE GENOMIC DNA]</scope>
    <source>
        <strain evidence="3 4">OWC-G53F</strain>
    </source>
</reference>
<evidence type="ECO:0000256" key="2">
    <source>
        <dbReference type="ARBA" id="ARBA00022649"/>
    </source>
</evidence>